<dbReference type="Proteomes" id="UP001241605">
    <property type="component" value="Chromosome"/>
</dbReference>
<evidence type="ECO:0000256" key="6">
    <source>
        <dbReference type="ARBA" id="ARBA00022801"/>
    </source>
</evidence>
<keyword evidence="8 10" id="KW-0694">RNA-binding</keyword>
<dbReference type="InterPro" id="IPR030378">
    <property type="entry name" value="G_CP_dom"/>
</dbReference>
<evidence type="ECO:0000256" key="9">
    <source>
        <dbReference type="ARBA" id="ARBA00023134"/>
    </source>
</evidence>
<feature type="binding site" evidence="10">
    <location>
        <position position="282"/>
    </location>
    <ligand>
        <name>Zn(2+)</name>
        <dbReference type="ChEBI" id="CHEBI:29105"/>
    </ligand>
</feature>
<evidence type="ECO:0000256" key="8">
    <source>
        <dbReference type="ARBA" id="ARBA00022884"/>
    </source>
</evidence>
<evidence type="ECO:0000313" key="15">
    <source>
        <dbReference type="Proteomes" id="UP001241605"/>
    </source>
</evidence>
<dbReference type="Pfam" id="PF03193">
    <property type="entry name" value="RsgA_GTPase"/>
    <property type="match status" value="1"/>
</dbReference>
<dbReference type="Gene3D" id="3.40.50.300">
    <property type="entry name" value="P-loop containing nucleotide triphosphate hydrolases"/>
    <property type="match status" value="1"/>
</dbReference>
<feature type="binding site" evidence="10">
    <location>
        <begin position="189"/>
        <end position="197"/>
    </location>
    <ligand>
        <name>GTP</name>
        <dbReference type="ChEBI" id="CHEBI:37565"/>
    </ligand>
</feature>
<feature type="binding site" evidence="10">
    <location>
        <position position="276"/>
    </location>
    <ligand>
        <name>Zn(2+)</name>
        <dbReference type="ChEBI" id="CHEBI:29105"/>
    </ligand>
</feature>
<dbReference type="Gene3D" id="1.10.40.50">
    <property type="entry name" value="Probable gtpase engc, domain 3"/>
    <property type="match status" value="1"/>
</dbReference>
<dbReference type="SUPFAM" id="SSF52540">
    <property type="entry name" value="P-loop containing nucleoside triphosphate hydrolases"/>
    <property type="match status" value="1"/>
</dbReference>
<feature type="binding site" evidence="10">
    <location>
        <position position="274"/>
    </location>
    <ligand>
        <name>Zn(2+)</name>
        <dbReference type="ChEBI" id="CHEBI:29105"/>
    </ligand>
</feature>
<dbReference type="PANTHER" id="PTHR32120:SF10">
    <property type="entry name" value="SMALL RIBOSOMAL SUBUNIT BIOGENESIS GTPASE RSGA"/>
    <property type="match status" value="1"/>
</dbReference>
<keyword evidence="3 10" id="KW-0479">Metal-binding</keyword>
<evidence type="ECO:0000256" key="11">
    <source>
        <dbReference type="SAM" id="MobiDB-lite"/>
    </source>
</evidence>
<keyword evidence="9 10" id="KW-0342">GTP-binding</keyword>
<dbReference type="EC" id="3.6.1.-" evidence="10"/>
<keyword evidence="15" id="KW-1185">Reference proteome</keyword>
<evidence type="ECO:0000256" key="4">
    <source>
        <dbReference type="ARBA" id="ARBA00022730"/>
    </source>
</evidence>
<keyword evidence="2 10" id="KW-0690">Ribosome biogenesis</keyword>
<comment type="function">
    <text evidence="10">One of several proteins that assist in the late maturation steps of the functional core of the 30S ribosomal subunit. Helps release RbfA from mature subunits. May play a role in the assembly of ribosomal proteins into the subunit. Circularly permuted GTPase that catalyzes slow GTP hydrolysis, GTPase activity is stimulated by the 30S ribosomal subunit.</text>
</comment>
<evidence type="ECO:0000259" key="13">
    <source>
        <dbReference type="PROSITE" id="PS51721"/>
    </source>
</evidence>
<evidence type="ECO:0000313" key="14">
    <source>
        <dbReference type="EMBL" id="WGW03236.1"/>
    </source>
</evidence>
<sequence>MTQTTLTDLGWSDHFARQLTQDDADLTPARINEVQRDRLRALSENGPLRLIPTENAGNYAVGDWVLCDATHALRRLDAQGVLTRKAAGHVAYTQRIAANVDTLGIVTSCNADFNIARLERYLALAATAGCLPLVILTKPDLCDDPQSYVKQAQALSPMLTAIAINARDPQDVARLTPWVNKGQTLALLGSSGVGKTTLSNTLTGESEATQEIREDDAKGRHTTTYRSLTPTLTGGWLIDTPGMRELQLADMDEGIAEVFDDLTELATQCKFRNCEHASEPGCAVQAAIARGDLDPDRLTRWQKLQAEDAHNSASIARQRARQKTFTKMVKSGKAQGTHKRNPKG</sequence>
<dbReference type="PANTHER" id="PTHR32120">
    <property type="entry name" value="SMALL RIBOSOMAL SUBUNIT BIOGENESIS GTPASE RSGA"/>
    <property type="match status" value="1"/>
</dbReference>
<dbReference type="InterPro" id="IPR027417">
    <property type="entry name" value="P-loop_NTPase"/>
</dbReference>
<feature type="binding site" evidence="10">
    <location>
        <begin position="137"/>
        <end position="140"/>
    </location>
    <ligand>
        <name>GTP</name>
        <dbReference type="ChEBI" id="CHEBI:37565"/>
    </ligand>
</feature>
<dbReference type="InterPro" id="IPR004881">
    <property type="entry name" value="Ribosome_biogen_GTPase_RsgA"/>
</dbReference>
<keyword evidence="1 10" id="KW-0963">Cytoplasm</keyword>
<feature type="domain" description="EngC GTPase" evidence="12">
    <location>
        <begin position="98"/>
        <end position="244"/>
    </location>
</feature>
<evidence type="ECO:0000256" key="3">
    <source>
        <dbReference type="ARBA" id="ARBA00022723"/>
    </source>
</evidence>
<dbReference type="NCBIfam" id="TIGR00157">
    <property type="entry name" value="ribosome small subunit-dependent GTPase A"/>
    <property type="match status" value="1"/>
</dbReference>
<comment type="subcellular location">
    <subcellularLocation>
        <location evidence="10">Cytoplasm</location>
    </subcellularLocation>
</comment>
<gene>
    <name evidence="10 14" type="primary">rsgA</name>
    <name evidence="14" type="ORF">QF118_15080</name>
</gene>
<evidence type="ECO:0000256" key="2">
    <source>
        <dbReference type="ARBA" id="ARBA00022517"/>
    </source>
</evidence>
<accession>A0ABY8QF40</accession>
<dbReference type="InterPro" id="IPR010914">
    <property type="entry name" value="RsgA_GTPase_dom"/>
</dbReference>
<proteinExistence type="inferred from homology"/>
<name>A0ABY8QF40_9RHOB</name>
<feature type="binding site" evidence="10">
    <location>
        <position position="269"/>
    </location>
    <ligand>
        <name>Zn(2+)</name>
        <dbReference type="ChEBI" id="CHEBI:29105"/>
    </ligand>
</feature>
<organism evidence="14 15">
    <name type="scientific">Tropicibacter oceani</name>
    <dbReference type="NCBI Taxonomy" id="3058420"/>
    <lineage>
        <taxon>Bacteria</taxon>
        <taxon>Pseudomonadati</taxon>
        <taxon>Pseudomonadota</taxon>
        <taxon>Alphaproteobacteria</taxon>
        <taxon>Rhodobacterales</taxon>
        <taxon>Roseobacteraceae</taxon>
        <taxon>Tropicibacter</taxon>
    </lineage>
</organism>
<keyword evidence="4 10" id="KW-0699">rRNA-binding</keyword>
<feature type="domain" description="CP-type G" evidence="13">
    <location>
        <begin position="79"/>
        <end position="246"/>
    </location>
</feature>
<keyword evidence="6 10" id="KW-0378">Hydrolase</keyword>
<dbReference type="EMBL" id="CP124616">
    <property type="protein sequence ID" value="WGW03236.1"/>
    <property type="molecule type" value="Genomic_DNA"/>
</dbReference>
<feature type="region of interest" description="Disordered" evidence="11">
    <location>
        <begin position="308"/>
        <end position="344"/>
    </location>
</feature>
<keyword evidence="5 10" id="KW-0547">Nucleotide-binding</keyword>
<evidence type="ECO:0000256" key="1">
    <source>
        <dbReference type="ARBA" id="ARBA00022490"/>
    </source>
</evidence>
<dbReference type="PROSITE" id="PS50936">
    <property type="entry name" value="ENGC_GTPASE"/>
    <property type="match status" value="1"/>
</dbReference>
<evidence type="ECO:0000256" key="5">
    <source>
        <dbReference type="ARBA" id="ARBA00022741"/>
    </source>
</evidence>
<dbReference type="PROSITE" id="PS51721">
    <property type="entry name" value="G_CP"/>
    <property type="match status" value="1"/>
</dbReference>
<evidence type="ECO:0000259" key="12">
    <source>
        <dbReference type="PROSITE" id="PS50936"/>
    </source>
</evidence>
<dbReference type="CDD" id="cd01854">
    <property type="entry name" value="YjeQ_EngC"/>
    <property type="match status" value="1"/>
</dbReference>
<comment type="cofactor">
    <cofactor evidence="10">
        <name>Zn(2+)</name>
        <dbReference type="ChEBI" id="CHEBI:29105"/>
    </cofactor>
    <text evidence="10">Binds 1 zinc ion per subunit.</text>
</comment>
<evidence type="ECO:0000256" key="7">
    <source>
        <dbReference type="ARBA" id="ARBA00022833"/>
    </source>
</evidence>
<comment type="similarity">
    <text evidence="10">Belongs to the TRAFAC class YlqF/YawG GTPase family. RsgA subfamily.</text>
</comment>
<reference evidence="14 15" key="1">
    <citation type="submission" date="2023-05" db="EMBL/GenBank/DDBJ databases">
        <title>YMD87, complete Genome.</title>
        <authorList>
            <person name="Zhang J."/>
            <person name="Xu X."/>
        </authorList>
    </citation>
    <scope>NUCLEOTIDE SEQUENCE [LARGE SCALE GENOMIC DNA]</scope>
    <source>
        <strain evidence="14 15">YMD87</strain>
    </source>
</reference>
<comment type="subunit">
    <text evidence="10">Monomer. Associates with 30S ribosomal subunit, binds 16S rRNA.</text>
</comment>
<keyword evidence="7 10" id="KW-0862">Zinc</keyword>
<protein>
    <recommendedName>
        <fullName evidence="10">Small ribosomal subunit biogenesis GTPase RsgA</fullName>
        <ecNumber evidence="10">3.6.1.-</ecNumber>
    </recommendedName>
</protein>
<dbReference type="RefSeq" id="WP_282299865.1">
    <property type="nucleotide sequence ID" value="NZ_CP124616.1"/>
</dbReference>
<dbReference type="HAMAP" id="MF_01820">
    <property type="entry name" value="GTPase_RsgA"/>
    <property type="match status" value="1"/>
</dbReference>
<evidence type="ECO:0000256" key="10">
    <source>
        <dbReference type="HAMAP-Rule" id="MF_01820"/>
    </source>
</evidence>